<comment type="similarity">
    <text evidence="1 6">Belongs to the small GTPase superfamily. Arf family.</text>
</comment>
<dbReference type="FunFam" id="3.40.50.300:FF:000412">
    <property type="entry name" value="ADP-ribosylation factor 1"/>
    <property type="match status" value="1"/>
</dbReference>
<dbReference type="CDD" id="cd00878">
    <property type="entry name" value="Arf_Arl"/>
    <property type="match status" value="1"/>
</dbReference>
<dbReference type="NCBIfam" id="TIGR00231">
    <property type="entry name" value="small_GTP"/>
    <property type="match status" value="1"/>
</dbReference>
<name>A0AAW2Z9J5_9EUKA</name>
<feature type="binding site" evidence="4">
    <location>
        <begin position="128"/>
        <end position="131"/>
    </location>
    <ligand>
        <name>GTP</name>
        <dbReference type="ChEBI" id="CHEBI:37565"/>
    </ligand>
</feature>
<dbReference type="GO" id="GO:0003924">
    <property type="term" value="F:GTPase activity"/>
    <property type="evidence" value="ECO:0007669"/>
    <property type="project" value="InterPro"/>
</dbReference>
<evidence type="ECO:0000256" key="2">
    <source>
        <dbReference type="ARBA" id="ARBA00022741"/>
    </source>
</evidence>
<dbReference type="EMBL" id="JAOPGA020001186">
    <property type="protein sequence ID" value="KAL0485923.1"/>
    <property type="molecule type" value="Genomic_DNA"/>
</dbReference>
<feature type="binding site" evidence="5">
    <location>
        <position position="50"/>
    </location>
    <ligand>
        <name>Mg(2+)</name>
        <dbReference type="ChEBI" id="CHEBI:18420"/>
    </ligand>
</feature>
<protein>
    <submittedName>
        <fullName evidence="7 8">ADP-ribosylation factor</fullName>
    </submittedName>
</protein>
<keyword evidence="2 4" id="KW-0547">Nucleotide-binding</keyword>
<evidence type="ECO:0000313" key="9">
    <source>
        <dbReference type="Proteomes" id="UP001431209"/>
    </source>
</evidence>
<dbReference type="Gene3D" id="3.40.50.300">
    <property type="entry name" value="P-loop containing nucleotide triphosphate hydrolases"/>
    <property type="match status" value="1"/>
</dbReference>
<dbReference type="Proteomes" id="UP001431209">
    <property type="component" value="Unassembled WGS sequence"/>
</dbReference>
<dbReference type="InterPro" id="IPR024156">
    <property type="entry name" value="Small_GTPase_ARF"/>
</dbReference>
<feature type="binding site" evidence="5">
    <location>
        <position position="33"/>
    </location>
    <ligand>
        <name>Mg(2+)</name>
        <dbReference type="ChEBI" id="CHEBI:18420"/>
    </ligand>
</feature>
<evidence type="ECO:0000256" key="5">
    <source>
        <dbReference type="PIRSR" id="PIRSR606689-2"/>
    </source>
</evidence>
<dbReference type="GO" id="GO:0046872">
    <property type="term" value="F:metal ion binding"/>
    <property type="evidence" value="ECO:0007669"/>
    <property type="project" value="UniProtKB-KW"/>
</dbReference>
<keyword evidence="5" id="KW-0460">Magnesium</keyword>
<dbReference type="SMART" id="SM00175">
    <property type="entry name" value="RAB"/>
    <property type="match status" value="1"/>
</dbReference>
<dbReference type="InterPro" id="IPR006689">
    <property type="entry name" value="Small_GTPase_ARF/SAR"/>
</dbReference>
<dbReference type="GO" id="GO:0030010">
    <property type="term" value="P:establishment of cell polarity"/>
    <property type="evidence" value="ECO:0007669"/>
    <property type="project" value="UniProtKB-ARBA"/>
</dbReference>
<dbReference type="InterPro" id="IPR027417">
    <property type="entry name" value="P-loop_NTPase"/>
</dbReference>
<dbReference type="PRINTS" id="PR00328">
    <property type="entry name" value="SAR1GTPBP"/>
</dbReference>
<evidence type="ECO:0000313" key="7">
    <source>
        <dbReference type="EMBL" id="KAL0485923.1"/>
    </source>
</evidence>
<dbReference type="PANTHER" id="PTHR11711">
    <property type="entry name" value="ADP RIBOSYLATION FACTOR-RELATED"/>
    <property type="match status" value="1"/>
</dbReference>
<accession>A0AAW2Z9J5</accession>
<evidence type="ECO:0000256" key="6">
    <source>
        <dbReference type="RuleBase" id="RU003925"/>
    </source>
</evidence>
<keyword evidence="9" id="KW-1185">Reference proteome</keyword>
<keyword evidence="3 4" id="KW-0342">GTP-binding</keyword>
<dbReference type="PROSITE" id="PS51417">
    <property type="entry name" value="ARF"/>
    <property type="match status" value="1"/>
</dbReference>
<evidence type="ECO:0000256" key="1">
    <source>
        <dbReference type="ARBA" id="ARBA00010290"/>
    </source>
</evidence>
<evidence type="ECO:0000256" key="4">
    <source>
        <dbReference type="PIRSR" id="PIRSR606689-1"/>
    </source>
</evidence>
<feature type="binding site" evidence="4">
    <location>
        <begin position="26"/>
        <end position="33"/>
    </location>
    <ligand>
        <name>GTP</name>
        <dbReference type="ChEBI" id="CHEBI:37565"/>
    </ligand>
</feature>
<evidence type="ECO:0000313" key="8">
    <source>
        <dbReference type="EMBL" id="KAL0487212.1"/>
    </source>
</evidence>
<dbReference type="SUPFAM" id="SSF52540">
    <property type="entry name" value="P-loop containing nucleoside triphosphate hydrolases"/>
    <property type="match status" value="1"/>
</dbReference>
<keyword evidence="5" id="KW-0479">Metal-binding</keyword>
<gene>
    <name evidence="7" type="ORF">AKO1_001677</name>
    <name evidence="8" type="ORF">AKO1_012171</name>
</gene>
<dbReference type="Pfam" id="PF00025">
    <property type="entry name" value="Arf"/>
    <property type="match status" value="1"/>
</dbReference>
<feature type="binding site" evidence="4">
    <location>
        <position position="72"/>
    </location>
    <ligand>
        <name>GTP</name>
        <dbReference type="ChEBI" id="CHEBI:37565"/>
    </ligand>
</feature>
<dbReference type="AlphaFoldDB" id="A0AAW2Z9J5"/>
<reference evidence="7 9" key="1">
    <citation type="submission" date="2024-03" db="EMBL/GenBank/DDBJ databases">
        <title>The Acrasis kona genome and developmental transcriptomes reveal deep origins of eukaryotic multicellular pathways.</title>
        <authorList>
            <person name="Sheikh S."/>
            <person name="Fu C.-J."/>
            <person name="Brown M.W."/>
            <person name="Baldauf S.L."/>
        </authorList>
    </citation>
    <scope>NUCLEOTIDE SEQUENCE [LARGE SCALE GENOMIC DNA]</scope>
    <source>
        <strain evidence="7 9">ATCC MYA-3509</strain>
    </source>
</reference>
<organism evidence="7 9">
    <name type="scientific">Acrasis kona</name>
    <dbReference type="NCBI Taxonomy" id="1008807"/>
    <lineage>
        <taxon>Eukaryota</taxon>
        <taxon>Discoba</taxon>
        <taxon>Heterolobosea</taxon>
        <taxon>Tetramitia</taxon>
        <taxon>Eutetramitia</taxon>
        <taxon>Acrasidae</taxon>
        <taxon>Acrasis</taxon>
    </lineage>
</organism>
<comment type="caution">
    <text evidence="7">The sequence shown here is derived from an EMBL/GenBank/DDBJ whole genome shotgun (WGS) entry which is preliminary data.</text>
</comment>
<dbReference type="InterPro" id="IPR005225">
    <property type="entry name" value="Small_GTP-bd"/>
</dbReference>
<dbReference type="GO" id="GO:0005525">
    <property type="term" value="F:GTP binding"/>
    <property type="evidence" value="ECO:0007669"/>
    <property type="project" value="UniProtKB-KW"/>
</dbReference>
<dbReference type="SMART" id="SM00177">
    <property type="entry name" value="ARF"/>
    <property type="match status" value="1"/>
</dbReference>
<sequence>MGNISFTSLFSKVFSQVKEARILMVGLDCAGKTTILYKLKLDECTTTYPTIGFNVETIQYKKVCMSMWDIAGQGKIRNLWKYYYENVNAVIFVVDSADTDRISEARTELHKMLEDDRLKHCLVLVLANKQDLPNALSVCDVTDKLRMMSIKHNNWYVQPCLAKEGDGLYEGLDWLSRNLL</sequence>
<dbReference type="EMBL" id="JAOPGA020001316">
    <property type="protein sequence ID" value="KAL0487212.1"/>
    <property type="molecule type" value="Genomic_DNA"/>
</dbReference>
<dbReference type="SMART" id="SM00178">
    <property type="entry name" value="SAR"/>
    <property type="match status" value="1"/>
</dbReference>
<proteinExistence type="inferred from homology"/>
<evidence type="ECO:0000256" key="3">
    <source>
        <dbReference type="ARBA" id="ARBA00023134"/>
    </source>
</evidence>